<sequence>MKFATLLTTTTTLLTSALAAPLEPRVVAKSFSVSEFSAGCLPHGTLANIGFKVATNEQPFSTTCSFSGQPLGTSSLPDVPFTACADPSIAWSFRRVTADPFGLAPFYELTLVTAEQSLAAAKFFPGSEFPLINAGSSYYQQYNGTTLFVVQ</sequence>
<gene>
    <name evidence="2" type="ORF">QBC38DRAFT_457601</name>
</gene>
<keyword evidence="1" id="KW-0732">Signal</keyword>
<evidence type="ECO:0000256" key="1">
    <source>
        <dbReference type="SAM" id="SignalP"/>
    </source>
</evidence>
<organism evidence="2 3">
    <name type="scientific">Podospora fimiseda</name>
    <dbReference type="NCBI Taxonomy" id="252190"/>
    <lineage>
        <taxon>Eukaryota</taxon>
        <taxon>Fungi</taxon>
        <taxon>Dikarya</taxon>
        <taxon>Ascomycota</taxon>
        <taxon>Pezizomycotina</taxon>
        <taxon>Sordariomycetes</taxon>
        <taxon>Sordariomycetidae</taxon>
        <taxon>Sordariales</taxon>
        <taxon>Podosporaceae</taxon>
        <taxon>Podospora</taxon>
    </lineage>
</organism>
<name>A0AAN7BKU4_9PEZI</name>
<proteinExistence type="predicted"/>
<comment type="caution">
    <text evidence="2">The sequence shown here is derived from an EMBL/GenBank/DDBJ whole genome shotgun (WGS) entry which is preliminary data.</text>
</comment>
<feature type="chain" id="PRO_5042993061" description="AA1-like domain-containing protein" evidence="1">
    <location>
        <begin position="20"/>
        <end position="151"/>
    </location>
</feature>
<dbReference type="Proteomes" id="UP001301958">
    <property type="component" value="Unassembled WGS sequence"/>
</dbReference>
<accession>A0AAN7BKU4</accession>
<evidence type="ECO:0000313" key="2">
    <source>
        <dbReference type="EMBL" id="KAK4225145.1"/>
    </source>
</evidence>
<dbReference type="AlphaFoldDB" id="A0AAN7BKU4"/>
<evidence type="ECO:0000313" key="3">
    <source>
        <dbReference type="Proteomes" id="UP001301958"/>
    </source>
</evidence>
<feature type="signal peptide" evidence="1">
    <location>
        <begin position="1"/>
        <end position="19"/>
    </location>
</feature>
<protein>
    <recommendedName>
        <fullName evidence="4">AA1-like domain-containing protein</fullName>
    </recommendedName>
</protein>
<reference evidence="2" key="2">
    <citation type="submission" date="2023-05" db="EMBL/GenBank/DDBJ databases">
        <authorList>
            <consortium name="Lawrence Berkeley National Laboratory"/>
            <person name="Steindorff A."/>
            <person name="Hensen N."/>
            <person name="Bonometti L."/>
            <person name="Westerberg I."/>
            <person name="Brannstrom I.O."/>
            <person name="Guillou S."/>
            <person name="Cros-Aarteil S."/>
            <person name="Calhoun S."/>
            <person name="Haridas S."/>
            <person name="Kuo A."/>
            <person name="Mondo S."/>
            <person name="Pangilinan J."/>
            <person name="Riley R."/>
            <person name="Labutti K."/>
            <person name="Andreopoulos B."/>
            <person name="Lipzen A."/>
            <person name="Chen C."/>
            <person name="Yanf M."/>
            <person name="Daum C."/>
            <person name="Ng V."/>
            <person name="Clum A."/>
            <person name="Ohm R."/>
            <person name="Martin F."/>
            <person name="Silar P."/>
            <person name="Natvig D."/>
            <person name="Lalanne C."/>
            <person name="Gautier V."/>
            <person name="Ament-Velasquez S.L."/>
            <person name="Kruys A."/>
            <person name="Hutchinson M.I."/>
            <person name="Powell A.J."/>
            <person name="Barry K."/>
            <person name="Miller A.N."/>
            <person name="Grigoriev I.V."/>
            <person name="Debuchy R."/>
            <person name="Gladieux P."/>
            <person name="Thoren M.H."/>
            <person name="Johannesson H."/>
        </authorList>
    </citation>
    <scope>NUCLEOTIDE SEQUENCE</scope>
    <source>
        <strain evidence="2">CBS 990.96</strain>
    </source>
</reference>
<keyword evidence="3" id="KW-1185">Reference proteome</keyword>
<reference evidence="2" key="1">
    <citation type="journal article" date="2023" name="Mol. Phylogenet. Evol.">
        <title>Genome-scale phylogeny and comparative genomics of the fungal order Sordariales.</title>
        <authorList>
            <person name="Hensen N."/>
            <person name="Bonometti L."/>
            <person name="Westerberg I."/>
            <person name="Brannstrom I.O."/>
            <person name="Guillou S."/>
            <person name="Cros-Aarteil S."/>
            <person name="Calhoun S."/>
            <person name="Haridas S."/>
            <person name="Kuo A."/>
            <person name="Mondo S."/>
            <person name="Pangilinan J."/>
            <person name="Riley R."/>
            <person name="LaButti K."/>
            <person name="Andreopoulos B."/>
            <person name="Lipzen A."/>
            <person name="Chen C."/>
            <person name="Yan M."/>
            <person name="Daum C."/>
            <person name="Ng V."/>
            <person name="Clum A."/>
            <person name="Steindorff A."/>
            <person name="Ohm R.A."/>
            <person name="Martin F."/>
            <person name="Silar P."/>
            <person name="Natvig D.O."/>
            <person name="Lalanne C."/>
            <person name="Gautier V."/>
            <person name="Ament-Velasquez S.L."/>
            <person name="Kruys A."/>
            <person name="Hutchinson M.I."/>
            <person name="Powell A.J."/>
            <person name="Barry K."/>
            <person name="Miller A.N."/>
            <person name="Grigoriev I.V."/>
            <person name="Debuchy R."/>
            <person name="Gladieux P."/>
            <person name="Hiltunen Thoren M."/>
            <person name="Johannesson H."/>
        </authorList>
    </citation>
    <scope>NUCLEOTIDE SEQUENCE</scope>
    <source>
        <strain evidence="2">CBS 990.96</strain>
    </source>
</reference>
<evidence type="ECO:0008006" key="4">
    <source>
        <dbReference type="Google" id="ProtNLM"/>
    </source>
</evidence>
<dbReference type="EMBL" id="MU865374">
    <property type="protein sequence ID" value="KAK4225145.1"/>
    <property type="molecule type" value="Genomic_DNA"/>
</dbReference>